<name>A0A246G8Z6_9FLAO</name>
<comment type="caution">
    <text evidence="2">The sequence shown here is derived from an EMBL/GenBank/DDBJ whole genome shotgun (WGS) entry which is preliminary data.</text>
</comment>
<proteinExistence type="predicted"/>
<keyword evidence="1" id="KW-0472">Membrane</keyword>
<evidence type="ECO:0000256" key="1">
    <source>
        <dbReference type="SAM" id="Phobius"/>
    </source>
</evidence>
<accession>A0A246G8Z6</accession>
<reference evidence="2 3" key="1">
    <citation type="journal article" date="2017" name="Infect. Genet. Evol.">
        <title>Comparative genome analysis of fish pathogen Flavobacterium columnare reveals extensive sequence diversity within the species.</title>
        <authorList>
            <person name="Kayansamruaj P."/>
            <person name="Dong H.T."/>
            <person name="Hirono I."/>
            <person name="Kondo H."/>
            <person name="Senapin S."/>
            <person name="Rodkhum C."/>
        </authorList>
    </citation>
    <scope>NUCLEOTIDE SEQUENCE [LARGE SCALE GENOMIC DNA]</scope>
    <source>
        <strain evidence="2 3">1214</strain>
    </source>
</reference>
<evidence type="ECO:0000313" key="3">
    <source>
        <dbReference type="Proteomes" id="UP000198034"/>
    </source>
</evidence>
<protein>
    <submittedName>
        <fullName evidence="2">Uncharacterized protein</fullName>
    </submittedName>
</protein>
<feature type="transmembrane region" description="Helical" evidence="1">
    <location>
        <begin position="85"/>
        <end position="104"/>
    </location>
</feature>
<keyword evidence="1" id="KW-0812">Transmembrane</keyword>
<dbReference type="Proteomes" id="UP000198034">
    <property type="component" value="Unassembled WGS sequence"/>
</dbReference>
<dbReference type="AlphaFoldDB" id="A0A246G8Z6"/>
<organism evidence="2 3">
    <name type="scientific">Flavobacterium columnare</name>
    <dbReference type="NCBI Taxonomy" id="996"/>
    <lineage>
        <taxon>Bacteria</taxon>
        <taxon>Pseudomonadati</taxon>
        <taxon>Bacteroidota</taxon>
        <taxon>Flavobacteriia</taxon>
        <taxon>Flavobacteriales</taxon>
        <taxon>Flavobacteriaceae</taxon>
        <taxon>Flavobacterium</taxon>
    </lineage>
</organism>
<keyword evidence="1" id="KW-1133">Transmembrane helix</keyword>
<sequence>MLQLVLLIKKIKNKMKYLISTILTLLVLGLTFIDKIVSGVEEFFVGGTTYVFFEIISASILVKSIFLAILIVTLFLWLKCKKRKYVLILIPVFILWLQSGRTIAFNSQDGQIVTGWFFFKTNMIEICEENQDCEKKFYKEVTLEKLPLWRIKFKNADKENVVFIGPFVWDNYLKLLEDYGIHTKM</sequence>
<feature type="transmembrane region" description="Helical" evidence="1">
    <location>
        <begin position="55"/>
        <end position="78"/>
    </location>
</feature>
<dbReference type="EMBL" id="MTCY01000124">
    <property type="protein sequence ID" value="OWP73990.1"/>
    <property type="molecule type" value="Genomic_DNA"/>
</dbReference>
<gene>
    <name evidence="2" type="ORF">BWK62_15355</name>
</gene>
<evidence type="ECO:0000313" key="2">
    <source>
        <dbReference type="EMBL" id="OWP73990.1"/>
    </source>
</evidence>